<keyword evidence="3" id="KW-0862">Zinc</keyword>
<dbReference type="PROSITE" id="PS50865">
    <property type="entry name" value="ZF_MYND_2"/>
    <property type="match status" value="1"/>
</dbReference>
<gene>
    <name evidence="6" type="ORF">AB1Y20_001159</name>
</gene>
<dbReference type="AlphaFoldDB" id="A0AB34KCJ5"/>
<feature type="domain" description="MYND-type" evidence="5">
    <location>
        <begin position="4"/>
        <end position="42"/>
    </location>
</feature>
<sequence>MAGCYHCQATDLPLKACVNCRCVHYCGTACQRADWPAHKPECAQLVEAILGGERETAMPPHLERRQAYLRADALELFRIARQESCGALRALSCLATALRCLRAAWVPLDPLPTAERDELAAAAALSTVEYARAHAAVHLRTAPRRCEAAAARCARRVDALREFASAAGRALAADVWEWCALQLHRLHARVRLQLGEAGAAREQLLRALAISSRRPAGGVRLPRALELWAPRQEALDAAHGSFADLAELARLEAREGGAPAKAGSFYEQAVRAGAGNASCALRREVAMLTHHRLHRTRLEVAAILQANPEIMEAHTRSEVRDEHWDQLVELQVECQRAERQCAASWQELIGQAVAENDAKRWSCAAAPFARFLKLEGKERDAQLLASKVAKLHACGGRCRDVMLAGTVAVAEGRSVELDEGLDAEDECALFDEDVWQSIRSTAILTAELTA</sequence>
<reference evidence="6 7" key="1">
    <citation type="journal article" date="2024" name="Science">
        <title>Giant polyketide synthase enzymes in the biosynthesis of giant marine polyether toxins.</title>
        <authorList>
            <person name="Fallon T.R."/>
            <person name="Shende V.V."/>
            <person name="Wierzbicki I.H."/>
            <person name="Pendleton A.L."/>
            <person name="Watervoot N.F."/>
            <person name="Auber R.P."/>
            <person name="Gonzalez D.J."/>
            <person name="Wisecaver J.H."/>
            <person name="Moore B.S."/>
        </authorList>
    </citation>
    <scope>NUCLEOTIDE SEQUENCE [LARGE SCALE GENOMIC DNA]</scope>
    <source>
        <strain evidence="6 7">12B1</strain>
    </source>
</reference>
<keyword evidence="7" id="KW-1185">Reference proteome</keyword>
<evidence type="ECO:0000256" key="1">
    <source>
        <dbReference type="ARBA" id="ARBA00022723"/>
    </source>
</evidence>
<dbReference type="Proteomes" id="UP001515480">
    <property type="component" value="Unassembled WGS sequence"/>
</dbReference>
<dbReference type="Gene3D" id="6.10.140.2220">
    <property type="match status" value="1"/>
</dbReference>
<dbReference type="GO" id="GO:0008270">
    <property type="term" value="F:zinc ion binding"/>
    <property type="evidence" value="ECO:0007669"/>
    <property type="project" value="UniProtKB-KW"/>
</dbReference>
<dbReference type="InterPro" id="IPR002893">
    <property type="entry name" value="Znf_MYND"/>
</dbReference>
<dbReference type="SUPFAM" id="SSF144232">
    <property type="entry name" value="HIT/MYND zinc finger-like"/>
    <property type="match status" value="1"/>
</dbReference>
<dbReference type="PROSITE" id="PS01360">
    <property type="entry name" value="ZF_MYND_1"/>
    <property type="match status" value="1"/>
</dbReference>
<organism evidence="6 7">
    <name type="scientific">Prymnesium parvum</name>
    <name type="common">Toxic golden alga</name>
    <dbReference type="NCBI Taxonomy" id="97485"/>
    <lineage>
        <taxon>Eukaryota</taxon>
        <taxon>Haptista</taxon>
        <taxon>Haptophyta</taxon>
        <taxon>Prymnesiophyceae</taxon>
        <taxon>Prymnesiales</taxon>
        <taxon>Prymnesiaceae</taxon>
        <taxon>Prymnesium</taxon>
    </lineage>
</organism>
<evidence type="ECO:0000256" key="4">
    <source>
        <dbReference type="PROSITE-ProRule" id="PRU00134"/>
    </source>
</evidence>
<evidence type="ECO:0000313" key="7">
    <source>
        <dbReference type="Proteomes" id="UP001515480"/>
    </source>
</evidence>
<name>A0AB34KCJ5_PRYPA</name>
<evidence type="ECO:0000259" key="5">
    <source>
        <dbReference type="PROSITE" id="PS50865"/>
    </source>
</evidence>
<proteinExistence type="predicted"/>
<comment type="caution">
    <text evidence="6">The sequence shown here is derived from an EMBL/GenBank/DDBJ whole genome shotgun (WGS) entry which is preliminary data.</text>
</comment>
<dbReference type="EMBL" id="JBGBPQ010000001">
    <property type="protein sequence ID" value="KAL1530244.1"/>
    <property type="molecule type" value="Genomic_DNA"/>
</dbReference>
<protein>
    <recommendedName>
        <fullName evidence="5">MYND-type domain-containing protein</fullName>
    </recommendedName>
</protein>
<keyword evidence="1" id="KW-0479">Metal-binding</keyword>
<accession>A0AB34KCJ5</accession>
<evidence type="ECO:0000256" key="3">
    <source>
        <dbReference type="ARBA" id="ARBA00022833"/>
    </source>
</evidence>
<keyword evidence="2 4" id="KW-0863">Zinc-finger</keyword>
<dbReference type="Pfam" id="PF01753">
    <property type="entry name" value="zf-MYND"/>
    <property type="match status" value="1"/>
</dbReference>
<evidence type="ECO:0000313" key="6">
    <source>
        <dbReference type="EMBL" id="KAL1530244.1"/>
    </source>
</evidence>
<evidence type="ECO:0000256" key="2">
    <source>
        <dbReference type="ARBA" id="ARBA00022771"/>
    </source>
</evidence>